<dbReference type="Pfam" id="PF01930">
    <property type="entry name" value="Cas_Cas4"/>
    <property type="match status" value="1"/>
</dbReference>
<proteinExistence type="predicted"/>
<dbReference type="Proteomes" id="UP000266292">
    <property type="component" value="Chromosome"/>
</dbReference>
<dbReference type="PANTHER" id="PTHR37168">
    <property type="entry name" value="CRISPR-ASSOCIATED EXONUCLEASE CAS4"/>
    <property type="match status" value="1"/>
</dbReference>
<name>A0A1X9YRF1_9BACT</name>
<dbReference type="Gene3D" id="3.90.320.10">
    <property type="match status" value="1"/>
</dbReference>
<protein>
    <submittedName>
        <fullName evidence="2">Dna2/Cas4 domain-containing protein</fullName>
    </submittedName>
</protein>
<keyword evidence="3" id="KW-1185">Reference proteome</keyword>
<accession>A0A1X9YRF1</accession>
<dbReference type="PANTHER" id="PTHR37168:SF1">
    <property type="entry name" value="CRISPR-ASSOCIATED EXONUCLEASE CAS4"/>
    <property type="match status" value="1"/>
</dbReference>
<dbReference type="InterPro" id="IPR022765">
    <property type="entry name" value="Dna2/Cas4_DUF83"/>
</dbReference>
<dbReference type="InterPro" id="IPR011604">
    <property type="entry name" value="PDDEXK-like_dom_sf"/>
</dbReference>
<reference evidence="3" key="1">
    <citation type="submission" date="2017-05" db="EMBL/GenBank/DDBJ databases">
        <authorList>
            <person name="Ray J."/>
            <person name="Price M."/>
            <person name="Deutschbauer A."/>
        </authorList>
    </citation>
    <scope>NUCLEOTIDE SEQUENCE [LARGE SCALE GENOMIC DNA]</scope>
    <source>
        <strain evidence="3">DSM 19842</strain>
    </source>
</reference>
<feature type="domain" description="DUF83" evidence="1">
    <location>
        <begin position="11"/>
        <end position="182"/>
    </location>
</feature>
<dbReference type="RefSeq" id="WP_025606296.1">
    <property type="nucleotide sequence ID" value="NZ_CP021235.1"/>
</dbReference>
<evidence type="ECO:0000313" key="2">
    <source>
        <dbReference type="EMBL" id="ARS35457.1"/>
    </source>
</evidence>
<dbReference type="OrthoDB" id="9794720at2"/>
<organism evidence="2 3">
    <name type="scientific">Pontibacter actiniarum</name>
    <dbReference type="NCBI Taxonomy" id="323450"/>
    <lineage>
        <taxon>Bacteria</taxon>
        <taxon>Pseudomonadati</taxon>
        <taxon>Bacteroidota</taxon>
        <taxon>Cytophagia</taxon>
        <taxon>Cytophagales</taxon>
        <taxon>Hymenobacteraceae</taxon>
        <taxon>Pontibacter</taxon>
    </lineage>
</organism>
<dbReference type="KEGG" id="pact:CA264_08400"/>
<dbReference type="EMBL" id="CP021235">
    <property type="protein sequence ID" value="ARS35457.1"/>
    <property type="molecule type" value="Genomic_DNA"/>
</dbReference>
<sequence>MSTSTSYPIGGMLFSYYLICPRKAWLVRQGIYMEQESEDVALGKLLDETSYSRNEKHLDLHATAPDGTPLVGKVDRALLRDGVLHETKKGRTCQEAHLSQVRFYLWLLKLNGVTGPGGAPFKGQIDYPALRRSEPVTMGPQQEEALVLQLRHLTRLLEEPHPPARISKRAFCSKCAFEELCYG</sequence>
<dbReference type="STRING" id="709015.GCA_000472485_01687"/>
<evidence type="ECO:0000313" key="3">
    <source>
        <dbReference type="Proteomes" id="UP000266292"/>
    </source>
</evidence>
<dbReference type="AlphaFoldDB" id="A0A1X9YRF1"/>
<evidence type="ECO:0000259" key="1">
    <source>
        <dbReference type="Pfam" id="PF01930"/>
    </source>
</evidence>
<gene>
    <name evidence="2" type="ORF">CA264_08400</name>
</gene>